<dbReference type="PATRIC" id="fig|1121022.4.peg.3502"/>
<dbReference type="STRING" id="1121022.GCA_000376105_03728"/>
<dbReference type="Proteomes" id="UP000017837">
    <property type="component" value="Unassembled WGS sequence"/>
</dbReference>
<dbReference type="Gene3D" id="3.90.1470.20">
    <property type="match status" value="1"/>
</dbReference>
<reference evidence="2 3" key="1">
    <citation type="journal article" date="2014" name="Nature">
        <title>Sequential evolution of bacterial morphology by co-option of a developmental regulator.</title>
        <authorList>
            <person name="Jiang C."/>
            <person name="Brown P.J."/>
            <person name="Ducret A."/>
            <person name="Brun Y.V."/>
        </authorList>
    </citation>
    <scope>NUCLEOTIDE SEQUENCE [LARGE SCALE GENOMIC DNA]</scope>
    <source>
        <strain evidence="2 3">DSM 16100</strain>
    </source>
</reference>
<organism evidence="2 3">
    <name type="scientific">Asticcacaulis benevestitus DSM 16100 = ATCC BAA-896</name>
    <dbReference type="NCBI Taxonomy" id="1121022"/>
    <lineage>
        <taxon>Bacteria</taxon>
        <taxon>Pseudomonadati</taxon>
        <taxon>Pseudomonadota</taxon>
        <taxon>Alphaproteobacteria</taxon>
        <taxon>Caulobacterales</taxon>
        <taxon>Caulobacteraceae</taxon>
        <taxon>Asticcacaulis</taxon>
    </lineage>
</organism>
<dbReference type="Gene3D" id="3.40.50.1000">
    <property type="entry name" value="HAD superfamily/HAD-like"/>
    <property type="match status" value="1"/>
</dbReference>
<dbReference type="EMBL" id="AWGB01000043">
    <property type="protein sequence ID" value="ESQ87596.1"/>
    <property type="molecule type" value="Genomic_DNA"/>
</dbReference>
<comment type="caution">
    <text evidence="2">The sequence shown here is derived from an EMBL/GenBank/DDBJ whole genome shotgun (WGS) entry which is preliminary data.</text>
</comment>
<evidence type="ECO:0000313" key="2">
    <source>
        <dbReference type="EMBL" id="ESQ87596.1"/>
    </source>
</evidence>
<dbReference type="GO" id="GO:0016791">
    <property type="term" value="F:phosphatase activity"/>
    <property type="evidence" value="ECO:0007669"/>
    <property type="project" value="InterPro"/>
</dbReference>
<evidence type="ECO:0000256" key="1">
    <source>
        <dbReference type="ARBA" id="ARBA00022801"/>
    </source>
</evidence>
<dbReference type="InterPro" id="IPR006384">
    <property type="entry name" value="HAD_hydro_PyrdxlP_Pase-like"/>
</dbReference>
<keyword evidence="1" id="KW-0378">Hydrolase</keyword>
<sequence length="219" mass="24071">MRIYCDFDGTITKTDTTDHILERLAGPSWLDLEDDWLSGRLTAAQCMRGQIALIDADQATLDAVLDSLEIREGFADFVAWAAEHHRPLSIISDGVDYFIKRILRRHGLGHIPIFSNHLVINAARYHLEQPLARAGCASGSGVCKCSIVAAQPTAPTTVFIGDGRSDFCVSHRANLVFARDKLATYATERGQAFIPFNDFRDVQRALSTHLMNAAVSANG</sequence>
<dbReference type="PANTHER" id="PTHR28181:SF2">
    <property type="entry name" value="PHOSPHORIC MONOESTER HYDROLASE"/>
    <property type="match status" value="1"/>
</dbReference>
<dbReference type="NCBIfam" id="TIGR01489">
    <property type="entry name" value="DKMTPPase-SF"/>
    <property type="match status" value="1"/>
</dbReference>
<dbReference type="Pfam" id="PF12710">
    <property type="entry name" value="HAD"/>
    <property type="match status" value="1"/>
</dbReference>
<dbReference type="RefSeq" id="WP_018083410.1">
    <property type="nucleotide sequence ID" value="NZ_AQWM01000031.1"/>
</dbReference>
<dbReference type="InterPro" id="IPR036412">
    <property type="entry name" value="HAD-like_sf"/>
</dbReference>
<dbReference type="eggNOG" id="COG4359">
    <property type="taxonomic scope" value="Bacteria"/>
</dbReference>
<dbReference type="InterPro" id="IPR050849">
    <property type="entry name" value="HAD-like_hydrolase_phosphatase"/>
</dbReference>
<dbReference type="OrthoDB" id="9804940at2"/>
<dbReference type="NCBIfam" id="TIGR01488">
    <property type="entry name" value="HAD-SF-IB"/>
    <property type="match status" value="1"/>
</dbReference>
<dbReference type="SUPFAM" id="SSF56784">
    <property type="entry name" value="HAD-like"/>
    <property type="match status" value="1"/>
</dbReference>
<evidence type="ECO:0008006" key="4">
    <source>
        <dbReference type="Google" id="ProtNLM"/>
    </source>
</evidence>
<protein>
    <recommendedName>
        <fullName evidence="4">2,3-diketo-5-methylthio-1-phosphopentane phosphatase</fullName>
    </recommendedName>
</protein>
<evidence type="ECO:0000313" key="3">
    <source>
        <dbReference type="Proteomes" id="UP000017837"/>
    </source>
</evidence>
<dbReference type="PANTHER" id="PTHR28181">
    <property type="entry name" value="UPF0655 PROTEIN YCR015C"/>
    <property type="match status" value="1"/>
</dbReference>
<keyword evidence="3" id="KW-1185">Reference proteome</keyword>
<gene>
    <name evidence="2" type="ORF">ABENE_17165</name>
</gene>
<accession>V4PHF2</accession>
<name>V4PHF2_9CAUL</name>
<dbReference type="AlphaFoldDB" id="V4PHF2"/>
<proteinExistence type="predicted"/>
<dbReference type="InterPro" id="IPR023214">
    <property type="entry name" value="HAD_sf"/>
</dbReference>